<proteinExistence type="predicted"/>
<gene>
    <name evidence="2" type="ORF">Adt_24111</name>
</gene>
<organism evidence="2 3">
    <name type="scientific">Abeliophyllum distichum</name>
    <dbReference type="NCBI Taxonomy" id="126358"/>
    <lineage>
        <taxon>Eukaryota</taxon>
        <taxon>Viridiplantae</taxon>
        <taxon>Streptophyta</taxon>
        <taxon>Embryophyta</taxon>
        <taxon>Tracheophyta</taxon>
        <taxon>Spermatophyta</taxon>
        <taxon>Magnoliopsida</taxon>
        <taxon>eudicotyledons</taxon>
        <taxon>Gunneridae</taxon>
        <taxon>Pentapetalae</taxon>
        <taxon>asterids</taxon>
        <taxon>lamiids</taxon>
        <taxon>Lamiales</taxon>
        <taxon>Oleaceae</taxon>
        <taxon>Forsythieae</taxon>
        <taxon>Abeliophyllum</taxon>
    </lineage>
</organism>
<feature type="region of interest" description="Disordered" evidence="1">
    <location>
        <begin position="87"/>
        <end position="106"/>
    </location>
</feature>
<reference evidence="3" key="1">
    <citation type="submission" date="2024-07" db="EMBL/GenBank/DDBJ databases">
        <title>Two chromosome-level genome assemblies of Korean endemic species Abeliophyllum distichum and Forsythia ovata (Oleaceae).</title>
        <authorList>
            <person name="Jang H."/>
        </authorList>
    </citation>
    <scope>NUCLEOTIDE SEQUENCE [LARGE SCALE GENOMIC DNA]</scope>
</reference>
<name>A0ABD1SCS4_9LAMI</name>
<dbReference type="EMBL" id="JBFOLK010000007">
    <property type="protein sequence ID" value="KAL2498561.1"/>
    <property type="molecule type" value="Genomic_DNA"/>
</dbReference>
<protein>
    <submittedName>
        <fullName evidence="2">Uncharacterized protein</fullName>
    </submittedName>
</protein>
<dbReference type="Proteomes" id="UP001604336">
    <property type="component" value="Unassembled WGS sequence"/>
</dbReference>
<dbReference type="AlphaFoldDB" id="A0ABD1SCS4"/>
<accession>A0ABD1SCS4</accession>
<feature type="compositionally biased region" description="Acidic residues" evidence="1">
    <location>
        <begin position="87"/>
        <end position="98"/>
    </location>
</feature>
<keyword evidence="3" id="KW-1185">Reference proteome</keyword>
<evidence type="ECO:0000313" key="2">
    <source>
        <dbReference type="EMBL" id="KAL2498561.1"/>
    </source>
</evidence>
<evidence type="ECO:0000256" key="1">
    <source>
        <dbReference type="SAM" id="MobiDB-lite"/>
    </source>
</evidence>
<sequence>MLQSYFDLQGDRSLDKYRAVCAADKFIEMRETQLTQVASSDRSVDKRAIAREVFEEQRVHVCRLCQMEKKIAHLTANLEQRLPDVVLDDDEEIGEDENGYGGLGDP</sequence>
<comment type="caution">
    <text evidence="2">The sequence shown here is derived from an EMBL/GenBank/DDBJ whole genome shotgun (WGS) entry which is preliminary data.</text>
</comment>
<evidence type="ECO:0000313" key="3">
    <source>
        <dbReference type="Proteomes" id="UP001604336"/>
    </source>
</evidence>